<reference evidence="9 10" key="1">
    <citation type="submission" date="2011-11" db="EMBL/GenBank/DDBJ databases">
        <authorList>
            <person name="Weinstock G."/>
            <person name="Sodergren E."/>
            <person name="Clifton S."/>
            <person name="Fulton L."/>
            <person name="Fulton B."/>
            <person name="Courtney L."/>
            <person name="Fronick C."/>
            <person name="Harrison M."/>
            <person name="Strong C."/>
            <person name="Farmer C."/>
            <person name="Delahaunty K."/>
            <person name="Markovic C."/>
            <person name="Hall O."/>
            <person name="Minx P."/>
            <person name="Tomlinson C."/>
            <person name="Mitreva M."/>
            <person name="Hou S."/>
            <person name="Chen J."/>
            <person name="Wollam A."/>
            <person name="Pepin K.H."/>
            <person name="Johnson M."/>
            <person name="Bhonagiri V."/>
            <person name="Zhang X."/>
            <person name="Suruliraj S."/>
            <person name="Warren W."/>
            <person name="Chinwalla A."/>
            <person name="Mardis E.R."/>
            <person name="Wilson R.K."/>
        </authorList>
    </citation>
    <scope>NUCLEOTIDE SEQUENCE [LARGE SCALE GENOMIC DNA]</scope>
    <source>
        <strain evidence="9 10">YIT 11816</strain>
    </source>
</reference>
<dbReference type="EMBL" id="AFBQ01000178">
    <property type="protein sequence ID" value="EHY31333.1"/>
    <property type="molecule type" value="Genomic_DNA"/>
</dbReference>
<dbReference type="InterPro" id="IPR004550">
    <property type="entry name" value="AsnASE_II"/>
</dbReference>
<feature type="binding site" evidence="4">
    <location>
        <begin position="97"/>
        <end position="98"/>
    </location>
    <ligand>
        <name>substrate</name>
    </ligand>
</feature>
<dbReference type="SUPFAM" id="SSF53774">
    <property type="entry name" value="Glutaminase/Asparaginase"/>
    <property type="match status" value="1"/>
</dbReference>
<feature type="non-terminal residue" evidence="9">
    <location>
        <position position="321"/>
    </location>
</feature>
<evidence type="ECO:0000259" key="8">
    <source>
        <dbReference type="Pfam" id="PF17763"/>
    </source>
</evidence>
<dbReference type="Gene3D" id="3.40.50.1170">
    <property type="entry name" value="L-asparaginase, N-terminal domain"/>
    <property type="match status" value="1"/>
</dbReference>
<dbReference type="NCBIfam" id="TIGR00520">
    <property type="entry name" value="asnASE_II"/>
    <property type="match status" value="1"/>
</dbReference>
<evidence type="ECO:0000259" key="7">
    <source>
        <dbReference type="Pfam" id="PF00710"/>
    </source>
</evidence>
<dbReference type="Gene3D" id="3.40.50.40">
    <property type="match status" value="1"/>
</dbReference>
<evidence type="ECO:0000256" key="4">
    <source>
        <dbReference type="PIRSR" id="PIRSR001220-2"/>
    </source>
</evidence>
<name>H3KEX0_9BURK</name>
<evidence type="ECO:0000256" key="3">
    <source>
        <dbReference type="PIRSR" id="PIRSR001220-1"/>
    </source>
</evidence>
<evidence type="ECO:0000313" key="10">
    <source>
        <dbReference type="Proteomes" id="UP000004956"/>
    </source>
</evidence>
<protein>
    <submittedName>
        <fullName evidence="9">L-asparaginase, type II</fullName>
    </submittedName>
</protein>
<feature type="binding site" evidence="4">
    <location>
        <position position="64"/>
    </location>
    <ligand>
        <name>substrate</name>
    </ligand>
</feature>
<dbReference type="InterPro" id="IPR040919">
    <property type="entry name" value="Asparaginase_C"/>
</dbReference>
<dbReference type="Pfam" id="PF00710">
    <property type="entry name" value="Asparaginase"/>
    <property type="match status" value="1"/>
</dbReference>
<dbReference type="PROSITE" id="PS00917">
    <property type="entry name" value="ASN_GLN_ASE_2"/>
    <property type="match status" value="1"/>
</dbReference>
<evidence type="ECO:0000313" key="9">
    <source>
        <dbReference type="EMBL" id="EHY31333.1"/>
    </source>
</evidence>
<evidence type="ECO:0000256" key="5">
    <source>
        <dbReference type="PROSITE-ProRule" id="PRU10100"/>
    </source>
</evidence>
<dbReference type="OrthoDB" id="9788068at2"/>
<dbReference type="HOGENOM" id="CLU_019134_1_2_4"/>
<dbReference type="InterPro" id="IPR027473">
    <property type="entry name" value="L-asparaginase_C"/>
</dbReference>
<feature type="active site" evidence="5">
    <location>
        <position position="97"/>
    </location>
</feature>
<dbReference type="Pfam" id="PF17763">
    <property type="entry name" value="Asparaginase_C"/>
    <property type="match status" value="1"/>
</dbReference>
<dbReference type="PRINTS" id="PR00139">
    <property type="entry name" value="ASNGLNASE"/>
</dbReference>
<dbReference type="GO" id="GO:0004067">
    <property type="term" value="F:asparaginase activity"/>
    <property type="evidence" value="ECO:0007669"/>
    <property type="project" value="UniProtKB-UniRule"/>
</dbReference>
<keyword evidence="2" id="KW-0378">Hydrolase</keyword>
<proteinExistence type="inferred from homology"/>
<feature type="domain" description="Asparaginase/glutaminase C-terminal" evidence="8">
    <location>
        <begin position="224"/>
        <end position="321"/>
    </location>
</feature>
<dbReference type="SFLD" id="SFLDS00057">
    <property type="entry name" value="Glutaminase/Asparaginase"/>
    <property type="match status" value="1"/>
</dbReference>
<dbReference type="PANTHER" id="PTHR11707:SF28">
    <property type="entry name" value="60 KDA LYSOPHOSPHOLIPASE"/>
    <property type="match status" value="1"/>
</dbReference>
<dbReference type="Proteomes" id="UP000004956">
    <property type="component" value="Unassembled WGS sequence"/>
</dbReference>
<gene>
    <name evidence="9" type="ORF">HMPREF9440_01285</name>
</gene>
<dbReference type="PIRSF" id="PIRSF001220">
    <property type="entry name" value="L-ASNase_gatD"/>
    <property type="match status" value="1"/>
</dbReference>
<dbReference type="STRING" id="762967.HMPREF9440_01285"/>
<sequence length="321" mass="32877">MTTSTLPTVVVLATGGTIVSSGASATQMTGYSITNFSVEMLTAAVPALQEIATIECHQVANIDSSSMTSRVWFDLAAAVEEAAARDDVAGVVITHGTDTMEETAFFLNLVVKTGKPVVMTGAMRPSTAISAEGPLNLLNAVRIALDPEAAGKGVLVALNDAVVAARDATKVEQTNVAAFGAPNAGLTAMISGPRIVWLSAPVRPHTLRTPFTTARFEGLAKLPRVDIVYSHTDDDGVMVEAAVAAGAKAIVHAGTGNGSIHDAAETALFTAAEKGVVVIRASRVPGGATVEGLAAWQEAGFIPAGNLNPQKARVLAQVVLA</sequence>
<dbReference type="PROSITE" id="PS51732">
    <property type="entry name" value="ASN_GLN_ASE_3"/>
    <property type="match status" value="1"/>
</dbReference>
<dbReference type="InterPro" id="IPR027474">
    <property type="entry name" value="L-asparaginase_N"/>
</dbReference>
<dbReference type="GO" id="GO:0006528">
    <property type="term" value="P:asparagine metabolic process"/>
    <property type="evidence" value="ECO:0007669"/>
    <property type="project" value="InterPro"/>
</dbReference>
<dbReference type="FunFam" id="3.40.50.1170:FF:000001">
    <property type="entry name" value="L-asparaginase 2"/>
    <property type="match status" value="1"/>
</dbReference>
<keyword evidence="10" id="KW-1185">Reference proteome</keyword>
<organism evidence="9 10">
    <name type="scientific">Sutterella parvirubra YIT 11816</name>
    <dbReference type="NCBI Taxonomy" id="762967"/>
    <lineage>
        <taxon>Bacteria</taxon>
        <taxon>Pseudomonadati</taxon>
        <taxon>Pseudomonadota</taxon>
        <taxon>Betaproteobacteria</taxon>
        <taxon>Burkholderiales</taxon>
        <taxon>Sutterellaceae</taxon>
        <taxon>Sutterella</taxon>
    </lineage>
</organism>
<comment type="similarity">
    <text evidence="1 6">Belongs to the asparaginase 1 family.</text>
</comment>
<accession>H3KEX0</accession>
<dbReference type="RefSeq" id="WP_008542176.1">
    <property type="nucleotide sequence ID" value="NZ_JH604956.1"/>
</dbReference>
<comment type="caution">
    <text evidence="9">The sequence shown here is derived from an EMBL/GenBank/DDBJ whole genome shotgun (WGS) entry which is preliminary data.</text>
</comment>
<dbReference type="PANTHER" id="PTHR11707">
    <property type="entry name" value="L-ASPARAGINASE"/>
    <property type="match status" value="1"/>
</dbReference>
<evidence type="ECO:0000256" key="2">
    <source>
        <dbReference type="ARBA" id="ARBA00022801"/>
    </source>
</evidence>
<evidence type="ECO:0000256" key="1">
    <source>
        <dbReference type="ARBA" id="ARBA00010518"/>
    </source>
</evidence>
<dbReference type="PIRSF" id="PIRSF500176">
    <property type="entry name" value="L_ASNase"/>
    <property type="match status" value="1"/>
</dbReference>
<dbReference type="InterPro" id="IPR006034">
    <property type="entry name" value="Asparaginase/glutaminase-like"/>
</dbReference>
<dbReference type="InterPro" id="IPR027475">
    <property type="entry name" value="Asparaginase/glutaminase_AS2"/>
</dbReference>
<feature type="domain" description="L-asparaginase N-terminal" evidence="7">
    <location>
        <begin position="9"/>
        <end position="201"/>
    </location>
</feature>
<dbReference type="InterPro" id="IPR037152">
    <property type="entry name" value="L-asparaginase_N_sf"/>
</dbReference>
<dbReference type="SMART" id="SM00870">
    <property type="entry name" value="Asparaginase"/>
    <property type="match status" value="1"/>
</dbReference>
<dbReference type="InterPro" id="IPR036152">
    <property type="entry name" value="Asp/glu_Ase-like_sf"/>
</dbReference>
<dbReference type="CDD" id="cd08964">
    <property type="entry name" value="L-asparaginase_II"/>
    <property type="match status" value="1"/>
</dbReference>
<evidence type="ECO:0000256" key="6">
    <source>
        <dbReference type="RuleBase" id="RU004456"/>
    </source>
</evidence>
<feature type="active site" description="O-isoaspartyl threonine intermediate" evidence="3">
    <location>
        <position position="17"/>
    </location>
</feature>
<dbReference type="AlphaFoldDB" id="H3KEX0"/>